<dbReference type="KEGG" id="ovi:T265_12226"/>
<evidence type="ECO:0000256" key="1">
    <source>
        <dbReference type="SAM" id="Coils"/>
    </source>
</evidence>
<organism evidence="3 4">
    <name type="scientific">Opisthorchis viverrini</name>
    <name type="common">Southeast Asian liver fluke</name>
    <dbReference type="NCBI Taxonomy" id="6198"/>
    <lineage>
        <taxon>Eukaryota</taxon>
        <taxon>Metazoa</taxon>
        <taxon>Spiralia</taxon>
        <taxon>Lophotrochozoa</taxon>
        <taxon>Platyhelminthes</taxon>
        <taxon>Trematoda</taxon>
        <taxon>Digenea</taxon>
        <taxon>Opisthorchiida</taxon>
        <taxon>Opisthorchiata</taxon>
        <taxon>Opisthorchiidae</taxon>
        <taxon>Opisthorchis</taxon>
    </lineage>
</organism>
<accession>A0A074YZD7</accession>
<evidence type="ECO:0000259" key="2">
    <source>
        <dbReference type="Pfam" id="PF12777"/>
    </source>
</evidence>
<dbReference type="AlphaFoldDB" id="A0A074YZD7"/>
<proteinExistence type="predicted"/>
<dbReference type="InterPro" id="IPR026983">
    <property type="entry name" value="DHC"/>
</dbReference>
<keyword evidence="4" id="KW-1185">Reference proteome</keyword>
<dbReference type="InterPro" id="IPR024743">
    <property type="entry name" value="Dynein_HC_stalk"/>
</dbReference>
<dbReference type="Proteomes" id="UP000054324">
    <property type="component" value="Unassembled WGS sequence"/>
</dbReference>
<dbReference type="RefSeq" id="XP_009177676.1">
    <property type="nucleotide sequence ID" value="XM_009179412.1"/>
</dbReference>
<dbReference type="EMBL" id="KL599572">
    <property type="protein sequence ID" value="KER18577.1"/>
    <property type="molecule type" value="Genomic_DNA"/>
</dbReference>
<keyword evidence="1" id="KW-0175">Coiled coil</keyword>
<dbReference type="Gene3D" id="1.20.920.20">
    <property type="match status" value="1"/>
</dbReference>
<dbReference type="InterPro" id="IPR027417">
    <property type="entry name" value="P-loop_NTPase"/>
</dbReference>
<dbReference type="GO" id="GO:0051959">
    <property type="term" value="F:dynein light intermediate chain binding"/>
    <property type="evidence" value="ECO:0007669"/>
    <property type="project" value="InterPro"/>
</dbReference>
<dbReference type="GeneID" id="20326394"/>
<dbReference type="CTD" id="20326394"/>
<name>A0A074YZD7_OPIVI</name>
<dbReference type="STRING" id="6198.A0A074YZD7"/>
<dbReference type="Gene3D" id="3.40.50.300">
    <property type="entry name" value="P-loop containing nucleotide triphosphate hydrolases"/>
    <property type="match status" value="1"/>
</dbReference>
<dbReference type="GO" id="GO:0045505">
    <property type="term" value="F:dynein intermediate chain binding"/>
    <property type="evidence" value="ECO:0007669"/>
    <property type="project" value="InterPro"/>
</dbReference>
<dbReference type="GO" id="GO:0007018">
    <property type="term" value="P:microtubule-based movement"/>
    <property type="evidence" value="ECO:0007669"/>
    <property type="project" value="InterPro"/>
</dbReference>
<dbReference type="OrthoDB" id="5593012at2759"/>
<dbReference type="PANTHER" id="PTHR22878:SF66">
    <property type="entry name" value="DYNEIN AXONEMAL HEAVY CHAIN 7"/>
    <property type="match status" value="1"/>
</dbReference>
<sequence length="237" mass="26351">MKFLENLKAFDKDNIPASIMKVIRERYIPNPDFKPERVAVASTACEGLCKWVIAIDRYDAVAKIVAPKKEALARAMEEYTTAMDSLNKKRAALKEVQDRLRILTDDLELNKRKKIDLENKVDICTMKLERAEQLIGGLGGEKSRWTEAAKNLGGQYVNLSGDVLVSSGVVAYLGAFTSSFRQDQIKEWLQAVRDSAIPCSTVFSLVNTLGNPVEIRAWNIAGLPTDDFSVENGIIIA</sequence>
<protein>
    <recommendedName>
        <fullName evidence="2">Dynein heavy chain coiled coil stalk domain-containing protein</fullName>
    </recommendedName>
</protein>
<reference evidence="3 4" key="1">
    <citation type="submission" date="2013-11" db="EMBL/GenBank/DDBJ databases">
        <title>Opisthorchis viverrini - life in the bile duct.</title>
        <authorList>
            <person name="Young N.D."/>
            <person name="Nagarajan N."/>
            <person name="Lin S.J."/>
            <person name="Korhonen P.K."/>
            <person name="Jex A.R."/>
            <person name="Hall R.S."/>
            <person name="Safavi-Hemami H."/>
            <person name="Kaewkong W."/>
            <person name="Bertrand D."/>
            <person name="Gao S."/>
            <person name="Seet Q."/>
            <person name="Wongkham S."/>
            <person name="Teh B.T."/>
            <person name="Wongkham C."/>
            <person name="Intapan P.M."/>
            <person name="Maleewong W."/>
            <person name="Yang X."/>
            <person name="Hu M."/>
            <person name="Wang Z."/>
            <person name="Hofmann A."/>
            <person name="Sternberg P.W."/>
            <person name="Tan P."/>
            <person name="Wang J."/>
            <person name="Gasser R.B."/>
        </authorList>
    </citation>
    <scope>NUCLEOTIDE SEQUENCE [LARGE SCALE GENOMIC DNA]</scope>
</reference>
<evidence type="ECO:0000313" key="4">
    <source>
        <dbReference type="Proteomes" id="UP000054324"/>
    </source>
</evidence>
<gene>
    <name evidence="3" type="ORF">T265_12226</name>
</gene>
<evidence type="ECO:0000313" key="3">
    <source>
        <dbReference type="EMBL" id="KER18577.1"/>
    </source>
</evidence>
<dbReference type="PANTHER" id="PTHR22878">
    <property type="entry name" value="DYNEIN HEAVY CHAIN 6, AXONEMAL-LIKE-RELATED"/>
    <property type="match status" value="1"/>
</dbReference>
<feature type="coiled-coil region" evidence="1">
    <location>
        <begin position="69"/>
        <end position="134"/>
    </location>
</feature>
<feature type="domain" description="Dynein heavy chain coiled coil stalk" evidence="2">
    <location>
        <begin position="3"/>
        <end position="186"/>
    </location>
</feature>
<dbReference type="Pfam" id="PF12777">
    <property type="entry name" value="MT"/>
    <property type="match status" value="1"/>
</dbReference>
<dbReference type="GO" id="GO:0030286">
    <property type="term" value="C:dynein complex"/>
    <property type="evidence" value="ECO:0007669"/>
    <property type="project" value="InterPro"/>
</dbReference>